<dbReference type="OrthoDB" id="196055at2759"/>
<evidence type="ECO:0000313" key="2">
    <source>
        <dbReference type="EMBL" id="GMI17286.1"/>
    </source>
</evidence>
<evidence type="ECO:0000313" key="3">
    <source>
        <dbReference type="Proteomes" id="UP001165122"/>
    </source>
</evidence>
<keyword evidence="3" id="KW-1185">Reference proteome</keyword>
<gene>
    <name evidence="2" type="ORF">TrLO_g658</name>
</gene>
<sequence>MMASLLLPLALLLSSPFLTSSQCPDFPFLRSDFIASGSFREDRLVGFFTEQYYYDIAQIGASCQTLNVTTSSSSTTTPTISMAFSVKYGPIPFTINEIYSPLTNSPLPGLFNKKVDMPGGKYLTIPTVILDVAEDYSTMSLYSCLELPGENAIKELVIATLDPNPPQETLTKLLNSALALVETLKEEDIKSTTPC</sequence>
<feature type="chain" id="PRO_5040796695" evidence="1">
    <location>
        <begin position="22"/>
        <end position="195"/>
    </location>
</feature>
<evidence type="ECO:0000256" key="1">
    <source>
        <dbReference type="SAM" id="SignalP"/>
    </source>
</evidence>
<dbReference type="AlphaFoldDB" id="A0A9W7L007"/>
<comment type="caution">
    <text evidence="2">The sequence shown here is derived from an EMBL/GenBank/DDBJ whole genome shotgun (WGS) entry which is preliminary data.</text>
</comment>
<dbReference type="EMBL" id="BRXW01000287">
    <property type="protein sequence ID" value="GMI17286.1"/>
    <property type="molecule type" value="Genomic_DNA"/>
</dbReference>
<dbReference type="Proteomes" id="UP001165122">
    <property type="component" value="Unassembled WGS sequence"/>
</dbReference>
<protein>
    <submittedName>
        <fullName evidence="2">Uncharacterized protein</fullName>
    </submittedName>
</protein>
<proteinExistence type="predicted"/>
<reference evidence="3" key="1">
    <citation type="journal article" date="2023" name="Commun. Biol.">
        <title>Genome analysis of Parmales, the sister group of diatoms, reveals the evolutionary specialization of diatoms from phago-mixotrophs to photoautotrophs.</title>
        <authorList>
            <person name="Ban H."/>
            <person name="Sato S."/>
            <person name="Yoshikawa S."/>
            <person name="Yamada K."/>
            <person name="Nakamura Y."/>
            <person name="Ichinomiya M."/>
            <person name="Sato N."/>
            <person name="Blanc-Mathieu R."/>
            <person name="Endo H."/>
            <person name="Kuwata A."/>
            <person name="Ogata H."/>
        </authorList>
    </citation>
    <scope>NUCLEOTIDE SEQUENCE [LARGE SCALE GENOMIC DNA]</scope>
    <source>
        <strain evidence="3">NIES 3700</strain>
    </source>
</reference>
<feature type="signal peptide" evidence="1">
    <location>
        <begin position="1"/>
        <end position="21"/>
    </location>
</feature>
<keyword evidence="1" id="KW-0732">Signal</keyword>
<accession>A0A9W7L007</accession>
<name>A0A9W7L007_9STRA</name>
<organism evidence="2 3">
    <name type="scientific">Triparma laevis f. longispina</name>
    <dbReference type="NCBI Taxonomy" id="1714387"/>
    <lineage>
        <taxon>Eukaryota</taxon>
        <taxon>Sar</taxon>
        <taxon>Stramenopiles</taxon>
        <taxon>Ochrophyta</taxon>
        <taxon>Bolidophyceae</taxon>
        <taxon>Parmales</taxon>
        <taxon>Triparmaceae</taxon>
        <taxon>Triparma</taxon>
    </lineage>
</organism>